<dbReference type="PANTHER" id="PTHR20856">
    <property type="entry name" value="DNA-DIRECTED RNA POLYMERASE I SUBUNIT 2"/>
    <property type="match status" value="1"/>
</dbReference>
<dbReference type="InterPro" id="IPR007642">
    <property type="entry name" value="RNA_pol_Rpb2_2"/>
</dbReference>
<dbReference type="InterPro" id="IPR007121">
    <property type="entry name" value="RNA_pol_bsu_CS"/>
</dbReference>
<evidence type="ECO:0000313" key="16">
    <source>
        <dbReference type="Proteomes" id="UP000466894"/>
    </source>
</evidence>
<dbReference type="Pfam" id="PF10385">
    <property type="entry name" value="RNA_pol_Rpb2_45"/>
    <property type="match status" value="1"/>
</dbReference>
<dbReference type="InterPro" id="IPR007644">
    <property type="entry name" value="RNA_pol_bsu_protrusion"/>
</dbReference>
<evidence type="ECO:0000256" key="6">
    <source>
        <dbReference type="HAMAP-Rule" id="MF_01321"/>
    </source>
</evidence>
<keyword evidence="3 6" id="KW-0548">Nucleotidyltransferase</keyword>
<feature type="domain" description="RNA polymerase Rpb2" evidence="11">
    <location>
        <begin position="206"/>
        <end position="404"/>
    </location>
</feature>
<dbReference type="Gene3D" id="2.40.50.150">
    <property type="match status" value="1"/>
</dbReference>
<evidence type="ECO:0000256" key="3">
    <source>
        <dbReference type="ARBA" id="ARBA00022695"/>
    </source>
</evidence>
<evidence type="ECO:0000256" key="5">
    <source>
        <dbReference type="ARBA" id="ARBA00048552"/>
    </source>
</evidence>
<dbReference type="Gene3D" id="3.90.1800.10">
    <property type="entry name" value="RNA polymerase alpha subunit dimerisation domain"/>
    <property type="match status" value="1"/>
</dbReference>
<evidence type="ECO:0000256" key="8">
    <source>
        <dbReference type="RuleBase" id="RU363031"/>
    </source>
</evidence>
<feature type="domain" description="RNA polymerase beta subunit protrusion" evidence="12">
    <location>
        <begin position="136"/>
        <end position="448"/>
    </location>
</feature>
<dbReference type="EMBL" id="AP022583">
    <property type="protein sequence ID" value="BBY07178.1"/>
    <property type="molecule type" value="Genomic_DNA"/>
</dbReference>
<evidence type="ECO:0000259" key="9">
    <source>
        <dbReference type="Pfam" id="PF00562"/>
    </source>
</evidence>
<comment type="similarity">
    <text evidence="6 7">Belongs to the RNA polymerase beta chain family.</text>
</comment>
<evidence type="ECO:0000256" key="2">
    <source>
        <dbReference type="ARBA" id="ARBA00022679"/>
    </source>
</evidence>
<dbReference type="InterPro" id="IPR014724">
    <property type="entry name" value="RNA_pol_RPB2_OB-fold"/>
</dbReference>
<dbReference type="InterPro" id="IPR015712">
    <property type="entry name" value="DNA-dir_RNA_pol_su2"/>
</dbReference>
<dbReference type="InterPro" id="IPR007641">
    <property type="entry name" value="RNA_pol_Rpb2_7"/>
</dbReference>
<dbReference type="InterPro" id="IPR007645">
    <property type="entry name" value="RNA_pol_Rpb2_3"/>
</dbReference>
<dbReference type="HAMAP" id="MF_01321">
    <property type="entry name" value="RNApol_bact_RpoB"/>
    <property type="match status" value="1"/>
</dbReference>
<dbReference type="CDD" id="cd00653">
    <property type="entry name" value="RNA_pol_B_RPB2"/>
    <property type="match status" value="1"/>
</dbReference>
<keyword evidence="2 6" id="KW-0808">Transferase</keyword>
<dbReference type="Gene3D" id="2.30.150.10">
    <property type="entry name" value="DNA-directed RNA polymerase, beta subunit, external 1 domain"/>
    <property type="match status" value="1"/>
</dbReference>
<accession>A0A7I7PEX6</accession>
<dbReference type="AlphaFoldDB" id="A0A7I7PEX6"/>
<keyword evidence="4 6" id="KW-0804">Transcription</keyword>
<evidence type="ECO:0000259" key="12">
    <source>
        <dbReference type="Pfam" id="PF04563"/>
    </source>
</evidence>
<dbReference type="Pfam" id="PF04560">
    <property type="entry name" value="RNA_pol_Rpb2_7"/>
    <property type="match status" value="1"/>
</dbReference>
<evidence type="ECO:0000313" key="15">
    <source>
        <dbReference type="EMBL" id="BBY07178.1"/>
    </source>
</evidence>
<dbReference type="EC" id="2.7.7.6" evidence="6 8"/>
<dbReference type="KEGG" id="mnv:MNVI_24960"/>
<comment type="catalytic activity">
    <reaction evidence="5 6 8">
        <text>RNA(n) + a ribonucleoside 5'-triphosphate = RNA(n+1) + diphosphate</text>
        <dbReference type="Rhea" id="RHEA:21248"/>
        <dbReference type="Rhea" id="RHEA-COMP:14527"/>
        <dbReference type="Rhea" id="RHEA-COMP:17342"/>
        <dbReference type="ChEBI" id="CHEBI:33019"/>
        <dbReference type="ChEBI" id="CHEBI:61557"/>
        <dbReference type="ChEBI" id="CHEBI:140395"/>
        <dbReference type="EC" id="2.7.7.6"/>
    </reaction>
</comment>
<dbReference type="InterPro" id="IPR037033">
    <property type="entry name" value="DNA-dir_RNAP_su2_hyb_sf"/>
</dbReference>
<dbReference type="GO" id="GO:0000428">
    <property type="term" value="C:DNA-directed RNA polymerase complex"/>
    <property type="evidence" value="ECO:0007669"/>
    <property type="project" value="UniProtKB-KW"/>
</dbReference>
<dbReference type="NCBIfam" id="TIGR02013">
    <property type="entry name" value="rpoB"/>
    <property type="match status" value="1"/>
</dbReference>
<protein>
    <recommendedName>
        <fullName evidence="6 8">DNA-directed RNA polymerase subunit beta</fullName>
        <shortName evidence="6">RNAP subunit beta</shortName>
        <ecNumber evidence="6 8">2.7.7.6</ecNumber>
    </recommendedName>
    <alternativeName>
        <fullName evidence="6">RNA polymerase subunit beta</fullName>
    </alternativeName>
    <alternativeName>
        <fullName evidence="6">Transcriptase subunit beta</fullName>
    </alternativeName>
</protein>
<dbReference type="NCBIfam" id="NF001616">
    <property type="entry name" value="PRK00405.1"/>
    <property type="match status" value="1"/>
</dbReference>
<dbReference type="Gene3D" id="3.90.1110.10">
    <property type="entry name" value="RNA polymerase Rpb2, domain 2"/>
    <property type="match status" value="1"/>
</dbReference>
<dbReference type="Pfam" id="PF04565">
    <property type="entry name" value="RNA_pol_Rpb2_3"/>
    <property type="match status" value="1"/>
</dbReference>
<reference evidence="15 16" key="1">
    <citation type="journal article" date="2019" name="Emerg. Microbes Infect.">
        <title>Comprehensive subspecies identification of 175 nontuberculous mycobacteria species based on 7547 genomic profiles.</title>
        <authorList>
            <person name="Matsumoto Y."/>
            <person name="Kinjo T."/>
            <person name="Motooka D."/>
            <person name="Nabeya D."/>
            <person name="Jung N."/>
            <person name="Uechi K."/>
            <person name="Horii T."/>
            <person name="Iida T."/>
            <person name="Fujita J."/>
            <person name="Nakamura S."/>
        </authorList>
    </citation>
    <scope>NUCLEOTIDE SEQUENCE [LARGE SCALE GENOMIC DNA]</scope>
    <source>
        <strain evidence="15 16">JCM 16367</strain>
    </source>
</reference>
<comment type="function">
    <text evidence="6 8">DNA-dependent RNA polymerase catalyzes the transcription of DNA into RNA using the four ribonucleoside triphosphates as substrates.</text>
</comment>
<evidence type="ECO:0000259" key="13">
    <source>
        <dbReference type="Pfam" id="PF04565"/>
    </source>
</evidence>
<dbReference type="FunFam" id="3.90.1800.10:FF:000005">
    <property type="entry name" value="DNA-directed RNA polymerase subunit beta"/>
    <property type="match status" value="1"/>
</dbReference>
<dbReference type="InterPro" id="IPR042107">
    <property type="entry name" value="DNA-dir_RNA_pol_bsu_ext_1_sf"/>
</dbReference>
<dbReference type="GO" id="GO:0006351">
    <property type="term" value="P:DNA-templated transcription"/>
    <property type="evidence" value="ECO:0007669"/>
    <property type="project" value="UniProtKB-UniRule"/>
</dbReference>
<evidence type="ECO:0000259" key="10">
    <source>
        <dbReference type="Pfam" id="PF04560"/>
    </source>
</evidence>
<dbReference type="Gene3D" id="3.90.1100.10">
    <property type="match status" value="1"/>
</dbReference>
<evidence type="ECO:0000259" key="11">
    <source>
        <dbReference type="Pfam" id="PF04561"/>
    </source>
</evidence>
<dbReference type="InterPro" id="IPR007120">
    <property type="entry name" value="DNA-dir_RNAP_su2_dom"/>
</dbReference>
<keyword evidence="1 6" id="KW-0240">DNA-directed RNA polymerase</keyword>
<dbReference type="GO" id="GO:0003677">
    <property type="term" value="F:DNA binding"/>
    <property type="evidence" value="ECO:0007669"/>
    <property type="project" value="UniProtKB-UniRule"/>
</dbReference>
<dbReference type="GO" id="GO:0003899">
    <property type="term" value="F:DNA-directed RNA polymerase activity"/>
    <property type="evidence" value="ECO:0007669"/>
    <property type="project" value="UniProtKB-UniRule"/>
</dbReference>
<organism evidence="15 16">
    <name type="scientific">Mycobacterium noviomagense</name>
    <dbReference type="NCBI Taxonomy" id="459858"/>
    <lineage>
        <taxon>Bacteria</taxon>
        <taxon>Bacillati</taxon>
        <taxon>Actinomycetota</taxon>
        <taxon>Actinomycetes</taxon>
        <taxon>Mycobacteriales</taxon>
        <taxon>Mycobacteriaceae</taxon>
        <taxon>Mycobacterium</taxon>
    </lineage>
</organism>
<dbReference type="Gene3D" id="2.40.50.100">
    <property type="match status" value="1"/>
</dbReference>
<feature type="domain" description="RNA polymerase Rpb2" evidence="10">
    <location>
        <begin position="1089"/>
        <end position="1163"/>
    </location>
</feature>
<gene>
    <name evidence="6 15" type="primary">rpoB</name>
    <name evidence="15" type="ORF">MNVI_24960</name>
</gene>
<dbReference type="GO" id="GO:0032549">
    <property type="term" value="F:ribonucleoside binding"/>
    <property type="evidence" value="ECO:0007669"/>
    <property type="project" value="InterPro"/>
</dbReference>
<comment type="subunit">
    <text evidence="6 8">The RNAP catalytic core consists of 2 alpha, 1 beta, 1 beta' and 1 omega subunit. When a sigma factor is associated with the core the holoenzyme is formed, which can initiate transcription.</text>
</comment>
<dbReference type="FunFam" id="2.40.50.150:FF:000001">
    <property type="entry name" value="DNA-directed RNA polymerase subunit beta"/>
    <property type="match status" value="1"/>
</dbReference>
<name>A0A7I7PEX6_9MYCO</name>
<feature type="domain" description="DNA-directed RNA polymerase subunit 2 hybrid-binding" evidence="9">
    <location>
        <begin position="668"/>
        <end position="1087"/>
    </location>
</feature>
<evidence type="ECO:0000256" key="1">
    <source>
        <dbReference type="ARBA" id="ARBA00022478"/>
    </source>
</evidence>
<feature type="domain" description="DNA-directed RNA polymerase beta subunit external 1" evidence="14">
    <location>
        <begin position="541"/>
        <end position="607"/>
    </location>
</feature>
<evidence type="ECO:0000259" key="14">
    <source>
        <dbReference type="Pfam" id="PF10385"/>
    </source>
</evidence>
<dbReference type="InterPro" id="IPR019462">
    <property type="entry name" value="DNA-dir_RNA_pol_bsu_external_1"/>
</dbReference>
<sequence>MRGDPVGSFASRTDIVTAANRFDTGEPHEVLEGCILAVSRQSKKNPSGTQNSSYNSVPGAPNRISFAKLREPLEVPGLLDVQTDSFEWLIGSPHWREAAIARGEENPVGGLEEVLNELSPIEDFSGSMSLSFSDPRFDEVKAPVDECKDKDMTYAAPLFVTAEFINNNTGEIKSQTVFMGDFPMMTEKGTFIINGTERVVVSQLVRSPGVYFDETIDKSTDKTLHSVKVIPSRGAWLEFDVDKRDTVGVRIDRKRRQPVTVLLKALGWTNEQITERFGFSEIMMSTLEKDNTAGTDEALLDIYRKLRPGEPPTKESAQTLLENLFFKEKRYDLARVGRYKVNKKLGLNSENAPTTTTLTEEDVVATIEYLVRLHEGHATMTVPGGVEVPVETDDIDHFGNRRLRTVGELIQNQIRVGMSRMERVVRERMTTQDVEAITPQTLINIRPVVAAIKEFFGTSQLSQFMDQNNPLSGLTHKRRLSALGPGGLSRERAGLEVRDVHSSHYGRMCPIETPEGPNIGLIGSLSVYARVNPFGFIETPYRKVVDGVVTDEIEYLTADEEDRHVVAQANSPIDDNGRFTEPRVLVRRKAGEVEYVSSSEVDYMDVSPRQMVSVATAMIPFLEHDDANRALMGANMQRQAVPLVRSEAPLVGTGMELRAAIDAGDVVVADKSGVIEEVSADYITVMADDGTRHTYRLRKFARSNHGTCANQRPIVDTGDRVEAGQVIADGPCTEHGEMALGKNLLVAIMPWEGHNYEDAIIISNRLVEEDILTSIHIEEHEIDARDTKLGAEEITRDIPNVSDEVLADLDERGIVRIGAEVRDGDILVGKVTPKGETELTPEERLLRAIFGEKAREVRDTSLKVPHGESGKVIGIRVFSREDDDELPAGVNELVRVYVAQKRKISDGDKLAGRHGNKGVIGKILPVEDMPFLPDGTPVDIILNTHGVPRRMNIGQILETHLGWCAHSGWKIDTAGGVPDWASRLPEELLEAEPNKIVATPVFDGAQETELQGLLSATLPNRDGEVLVDGDGKAVLFDGRSGEPFPYPVTVGFMYIMKLHHLVDDKIHARSTGPYSMITQQPLGGKAQFGGQRFGEMECWAMQAYGAAYTLQELLTIKSDDTVGRVKVYEAIVKGENIPEPGIPESFKVLLKELQSLCLNVEVLSSDGAAIELREGEDEDLERAAANLGINLSRNESASVEDLA</sequence>
<dbReference type="InterPro" id="IPR037034">
    <property type="entry name" value="RNA_pol_Rpb2_2_sf"/>
</dbReference>
<dbReference type="Proteomes" id="UP000466894">
    <property type="component" value="Chromosome"/>
</dbReference>
<dbReference type="InterPro" id="IPR010243">
    <property type="entry name" value="RNA_pol_bsu_bac"/>
</dbReference>
<dbReference type="Pfam" id="PF04561">
    <property type="entry name" value="RNA_pol_Rpb2_2"/>
    <property type="match status" value="1"/>
</dbReference>
<dbReference type="Pfam" id="PF00562">
    <property type="entry name" value="RNA_pol_Rpb2_6"/>
    <property type="match status" value="1"/>
</dbReference>
<feature type="domain" description="RNA polymerase Rpb2" evidence="13">
    <location>
        <begin position="463"/>
        <end position="531"/>
    </location>
</feature>
<dbReference type="PROSITE" id="PS01166">
    <property type="entry name" value="RNA_POL_BETA"/>
    <property type="match status" value="1"/>
</dbReference>
<dbReference type="Gene3D" id="2.40.270.10">
    <property type="entry name" value="DNA-directed RNA polymerase, subunit 2, domain 6"/>
    <property type="match status" value="1"/>
</dbReference>
<evidence type="ECO:0000256" key="7">
    <source>
        <dbReference type="RuleBase" id="RU000434"/>
    </source>
</evidence>
<evidence type="ECO:0000256" key="4">
    <source>
        <dbReference type="ARBA" id="ARBA00023163"/>
    </source>
</evidence>
<proteinExistence type="inferred from homology"/>
<dbReference type="SUPFAM" id="SSF64484">
    <property type="entry name" value="beta and beta-prime subunits of DNA dependent RNA-polymerase"/>
    <property type="match status" value="1"/>
</dbReference>
<dbReference type="Pfam" id="PF04563">
    <property type="entry name" value="RNA_pol_Rpb2_1"/>
    <property type="match status" value="1"/>
</dbReference>